<dbReference type="EMBL" id="JARXIC010000016">
    <property type="protein sequence ID" value="MDQ8194948.1"/>
    <property type="molecule type" value="Genomic_DNA"/>
</dbReference>
<evidence type="ECO:0000313" key="3">
    <source>
        <dbReference type="EMBL" id="MDQ8194948.1"/>
    </source>
</evidence>
<feature type="domain" description="Amidase" evidence="2">
    <location>
        <begin position="22"/>
        <end position="396"/>
    </location>
</feature>
<proteinExistence type="inferred from homology"/>
<dbReference type="SUPFAM" id="SSF75304">
    <property type="entry name" value="Amidase signature (AS) enzymes"/>
    <property type="match status" value="1"/>
</dbReference>
<dbReference type="PANTHER" id="PTHR11895:SF7">
    <property type="entry name" value="GLUTAMYL-TRNA(GLN) AMIDOTRANSFERASE SUBUNIT A, MITOCHONDRIAL"/>
    <property type="match status" value="1"/>
</dbReference>
<dbReference type="Gene3D" id="3.90.1300.10">
    <property type="entry name" value="Amidase signature (AS) domain"/>
    <property type="match status" value="1"/>
</dbReference>
<dbReference type="RefSeq" id="WP_308985410.1">
    <property type="nucleotide sequence ID" value="NZ_JARXIC010000016.1"/>
</dbReference>
<dbReference type="InterPro" id="IPR023631">
    <property type="entry name" value="Amidase_dom"/>
</dbReference>
<dbReference type="Pfam" id="PF01425">
    <property type="entry name" value="Amidase"/>
    <property type="match status" value="1"/>
</dbReference>
<sequence>MAKITNSFAEWRRITRGAPDRLVSLFLNRLETLPAETRRALLAAIPDTDTLLQNSQAASELKDAPLSGIPYMLQDLFDIQELPTRCGAPFQEPFETPLEDSSLLYHKLTSLGAILLAKTVPSEFGIDPRGRNLSFGSCPHADGLRYICGGGAGACAHAVSAGWVPIAFGLDSSAGMRIPAAFHGLFGFRMGNNVYAREGVFPIVPSLDSVAWITAQIEDLQSSIAAICPTPPTQQIESPRGYLLNDPSIQLDPNLKINMMELTRYLDVHDTPRPNKALCKAFKESSEAFATIESRELYSIHQYWIEEYRTRYPEHLLRRIEAGQICNAEKADKAALTQQRVRETMVNFFQEYDYLIIPISASPTPDRADWSGQISNDLIRLNAPTSLSFLPALILPFPCDEGRHSAVQLLINPRKVQLCSKIIDQVKGFYA</sequence>
<accession>A0ABU1AMW3</accession>
<name>A0ABU1AMW3_9BACT</name>
<dbReference type="InterPro" id="IPR036928">
    <property type="entry name" value="AS_sf"/>
</dbReference>
<comment type="similarity">
    <text evidence="1">Belongs to the amidase family.</text>
</comment>
<dbReference type="Proteomes" id="UP001243717">
    <property type="component" value="Unassembled WGS sequence"/>
</dbReference>
<evidence type="ECO:0000256" key="1">
    <source>
        <dbReference type="ARBA" id="ARBA00009199"/>
    </source>
</evidence>
<gene>
    <name evidence="3" type="ORF">QEH59_10955</name>
</gene>
<protein>
    <submittedName>
        <fullName evidence="3">Amidase family protein</fullName>
    </submittedName>
</protein>
<evidence type="ECO:0000313" key="4">
    <source>
        <dbReference type="Proteomes" id="UP001243717"/>
    </source>
</evidence>
<evidence type="ECO:0000259" key="2">
    <source>
        <dbReference type="Pfam" id="PF01425"/>
    </source>
</evidence>
<comment type="caution">
    <text evidence="3">The sequence shown here is derived from an EMBL/GenBank/DDBJ whole genome shotgun (WGS) entry which is preliminary data.</text>
</comment>
<organism evidence="3 4">
    <name type="scientific">Thalassobacterium sedimentorum</name>
    <dbReference type="NCBI Taxonomy" id="3041258"/>
    <lineage>
        <taxon>Bacteria</taxon>
        <taxon>Pseudomonadati</taxon>
        <taxon>Verrucomicrobiota</taxon>
        <taxon>Opitutia</taxon>
        <taxon>Puniceicoccales</taxon>
        <taxon>Coraliomargaritaceae</taxon>
        <taxon>Thalassobacterium</taxon>
    </lineage>
</organism>
<reference evidence="3 4" key="1">
    <citation type="submission" date="2023-04" db="EMBL/GenBank/DDBJ databases">
        <title>A novel bacteria isolated from coastal sediment.</title>
        <authorList>
            <person name="Liu X.-J."/>
            <person name="Du Z.-J."/>
        </authorList>
    </citation>
    <scope>NUCLEOTIDE SEQUENCE [LARGE SCALE GENOMIC DNA]</scope>
    <source>
        <strain evidence="3 4">SDUM461004</strain>
    </source>
</reference>
<keyword evidence="4" id="KW-1185">Reference proteome</keyword>
<dbReference type="InterPro" id="IPR000120">
    <property type="entry name" value="Amidase"/>
</dbReference>
<dbReference type="PANTHER" id="PTHR11895">
    <property type="entry name" value="TRANSAMIDASE"/>
    <property type="match status" value="1"/>
</dbReference>